<dbReference type="GO" id="GO:0016020">
    <property type="term" value="C:membrane"/>
    <property type="evidence" value="ECO:0007669"/>
    <property type="project" value="UniProtKB-SubCell"/>
</dbReference>
<dbReference type="GO" id="GO:0005737">
    <property type="term" value="C:cytoplasm"/>
    <property type="evidence" value="ECO:0007669"/>
    <property type="project" value="TreeGrafter"/>
</dbReference>
<evidence type="ECO:0000256" key="3">
    <source>
        <dbReference type="ARBA" id="ARBA00022989"/>
    </source>
</evidence>
<keyword evidence="3" id="KW-1133">Transmembrane helix</keyword>
<proteinExistence type="predicted"/>
<keyword evidence="3" id="KW-0472">Membrane</keyword>
<dbReference type="Pfam" id="PF13704">
    <property type="entry name" value="Glyco_tranf_2_4"/>
    <property type="match status" value="1"/>
</dbReference>
<dbReference type="InterPro" id="IPR029044">
    <property type="entry name" value="Nucleotide-diphossugar_trans"/>
</dbReference>
<dbReference type="EMBL" id="MN739177">
    <property type="protein sequence ID" value="QHS92283.1"/>
    <property type="molecule type" value="Genomic_DNA"/>
</dbReference>
<evidence type="ECO:0000313" key="5">
    <source>
        <dbReference type="EMBL" id="QHS92283.1"/>
    </source>
</evidence>
<evidence type="ECO:0000256" key="4">
    <source>
        <dbReference type="SAM" id="MobiDB-lite"/>
    </source>
</evidence>
<keyword evidence="2" id="KW-0812">Transmembrane</keyword>
<evidence type="ECO:0000256" key="1">
    <source>
        <dbReference type="ARBA" id="ARBA00004167"/>
    </source>
</evidence>
<accession>A0A6C0BLV7</accession>
<dbReference type="AlphaFoldDB" id="A0A6C0BLV7"/>
<dbReference type="PANTHER" id="PTHR21461:SF69">
    <property type="entry name" value="GLYCOSYLTRANSFERASE FAMILY 92 PROTEIN"/>
    <property type="match status" value="1"/>
</dbReference>
<organism evidence="5">
    <name type="scientific">viral metagenome</name>
    <dbReference type="NCBI Taxonomy" id="1070528"/>
    <lineage>
        <taxon>unclassified sequences</taxon>
        <taxon>metagenomes</taxon>
        <taxon>organismal metagenomes</taxon>
    </lineage>
</organism>
<dbReference type="GO" id="GO:0016757">
    <property type="term" value="F:glycosyltransferase activity"/>
    <property type="evidence" value="ECO:0007669"/>
    <property type="project" value="TreeGrafter"/>
</dbReference>
<name>A0A6C0BLV7_9ZZZZ</name>
<protein>
    <submittedName>
        <fullName evidence="5">Uncharacterized protein</fullName>
    </submittedName>
</protein>
<reference evidence="5" key="1">
    <citation type="journal article" date="2020" name="Nature">
        <title>Giant virus diversity and host interactions through global metagenomics.</title>
        <authorList>
            <person name="Schulz F."/>
            <person name="Roux S."/>
            <person name="Paez-Espino D."/>
            <person name="Jungbluth S."/>
            <person name="Walsh D.A."/>
            <person name="Denef V.J."/>
            <person name="McMahon K.D."/>
            <person name="Konstantinidis K.T."/>
            <person name="Eloe-Fadrosh E.A."/>
            <person name="Kyrpides N.C."/>
            <person name="Woyke T."/>
        </authorList>
    </citation>
    <scope>NUCLEOTIDE SEQUENCE</scope>
    <source>
        <strain evidence="5">GVMAG-M-3300014204-73</strain>
    </source>
</reference>
<comment type="subcellular location">
    <subcellularLocation>
        <location evidence="1">Membrane</location>
        <topology evidence="1">Single-pass membrane protein</topology>
    </subcellularLocation>
</comment>
<feature type="region of interest" description="Disordered" evidence="4">
    <location>
        <begin position="137"/>
        <end position="161"/>
    </location>
</feature>
<sequence>MQSFLAIVTIFKNESHLLIEWLEHYLREGVDHFYMVDHGSTDSSLSLLRPYRDQHLVEVVRDPRPYDPQAIINQVYMTRVQQETQWVLVVELDQFIYSRPPYATVAEYLRSLPPTVGQICIPSKIFGSSGALLGGIAPNDSPSTKSTPSTKPSLSPGASPTPQAVDLYVHRALYPPEAHARSTIQSIVRTSSLAQLGWHRSQLTSTGSVVEITSDQLPLTGDQLELQAIDETRLSHSALHCNHYVLQAFETFQRVKMSRDDLTTPWRNRLRNYNYYNLYDQYSNQQEDRELQNKTTQLQVFYGCGCYREVTHQALKLCWSPTTCVFHISPDLDFNHCFGDPAPRKEKHLAVRHGAQLIVYQEHRHGHEVAQTFPRPLVQLAS</sequence>
<dbReference type="SUPFAM" id="SSF53448">
    <property type="entry name" value="Nucleotide-diphospho-sugar transferases"/>
    <property type="match status" value="1"/>
</dbReference>
<feature type="compositionally biased region" description="Low complexity" evidence="4">
    <location>
        <begin position="141"/>
        <end position="156"/>
    </location>
</feature>
<dbReference type="PANTHER" id="PTHR21461">
    <property type="entry name" value="GLYCOSYLTRANSFERASE FAMILY 92 PROTEIN"/>
    <property type="match status" value="1"/>
</dbReference>
<evidence type="ECO:0000256" key="2">
    <source>
        <dbReference type="ARBA" id="ARBA00022692"/>
    </source>
</evidence>